<sequence>MSYAYISRRDKTKERLAELAKESTTAFTLLMYLMIESDENLGKHQIAYENYERMGAYLSKSKETVRVALNILRKRKLISEEYDKKCNMFLIEVLINK</sequence>
<organism evidence="1 2">
    <name type="scientific">Pseudomonas fragi</name>
    <dbReference type="NCBI Taxonomy" id="296"/>
    <lineage>
        <taxon>Bacteria</taxon>
        <taxon>Pseudomonadati</taxon>
        <taxon>Pseudomonadota</taxon>
        <taxon>Gammaproteobacteria</taxon>
        <taxon>Pseudomonadales</taxon>
        <taxon>Pseudomonadaceae</taxon>
        <taxon>Pseudomonas</taxon>
    </lineage>
</organism>
<reference evidence="1 2" key="1">
    <citation type="submission" date="2017-08" db="EMBL/GenBank/DDBJ databases">
        <title>Genomic and metabolic characterisation of spoilage-associated Pseudomonas species.</title>
        <authorList>
            <person name="Stanborough T."/>
            <person name="Fegan N."/>
            <person name="Powell S.M."/>
            <person name="Singh T."/>
            <person name="Tamplin M.L."/>
            <person name="Chandry P.S."/>
        </authorList>
    </citation>
    <scope>NUCLEOTIDE SEQUENCE [LARGE SCALE GENOMIC DNA]</scope>
    <source>
        <strain evidence="1 2">F1820</strain>
    </source>
</reference>
<protein>
    <recommendedName>
        <fullName evidence="3">Helix-turn-helix domain-containing protein</fullName>
    </recommendedName>
</protein>
<dbReference type="Proteomes" id="UP000216113">
    <property type="component" value="Unassembled WGS sequence"/>
</dbReference>
<dbReference type="EMBL" id="NQKL01000034">
    <property type="protein sequence ID" value="OZY39246.1"/>
    <property type="molecule type" value="Genomic_DNA"/>
</dbReference>
<accession>A0A266LMG2</accession>
<dbReference type="AlphaFoldDB" id="A0A266LMG2"/>
<comment type="caution">
    <text evidence="1">The sequence shown here is derived from an EMBL/GenBank/DDBJ whole genome shotgun (WGS) entry which is preliminary data.</text>
</comment>
<gene>
    <name evidence="1" type="ORF">CJF43_24025</name>
</gene>
<proteinExistence type="predicted"/>
<evidence type="ECO:0000313" key="1">
    <source>
        <dbReference type="EMBL" id="OZY39246.1"/>
    </source>
</evidence>
<evidence type="ECO:0000313" key="2">
    <source>
        <dbReference type="Proteomes" id="UP000216113"/>
    </source>
</evidence>
<name>A0A266LMG2_PSEFR</name>
<evidence type="ECO:0008006" key="3">
    <source>
        <dbReference type="Google" id="ProtNLM"/>
    </source>
</evidence>
<dbReference type="RefSeq" id="WP_095008382.1">
    <property type="nucleotide sequence ID" value="NZ_NQKL01000034.1"/>
</dbReference>